<feature type="transmembrane region" description="Helical" evidence="7">
    <location>
        <begin position="272"/>
        <end position="296"/>
    </location>
</feature>
<proteinExistence type="inferred from homology"/>
<dbReference type="GO" id="GO:0022857">
    <property type="term" value="F:transmembrane transporter activity"/>
    <property type="evidence" value="ECO:0007669"/>
    <property type="project" value="TreeGrafter"/>
</dbReference>
<keyword evidence="5 7" id="KW-0472">Membrane</keyword>
<dbReference type="Pfam" id="PF02687">
    <property type="entry name" value="FtsX"/>
    <property type="match status" value="1"/>
</dbReference>
<evidence type="ECO:0000256" key="6">
    <source>
        <dbReference type="ARBA" id="ARBA00038076"/>
    </source>
</evidence>
<gene>
    <name evidence="9" type="ORF">IAB74_02415</name>
</gene>
<evidence type="ECO:0000256" key="3">
    <source>
        <dbReference type="ARBA" id="ARBA00022692"/>
    </source>
</evidence>
<reference evidence="9" key="1">
    <citation type="submission" date="2020-10" db="EMBL/GenBank/DDBJ databases">
        <authorList>
            <person name="Gilroy R."/>
        </authorList>
    </citation>
    <scope>NUCLEOTIDE SEQUENCE</scope>
    <source>
        <strain evidence="9">13361</strain>
    </source>
</reference>
<comment type="caution">
    <text evidence="9">The sequence shown here is derived from an EMBL/GenBank/DDBJ whole genome shotgun (WGS) entry which is preliminary data.</text>
</comment>
<reference evidence="9" key="2">
    <citation type="journal article" date="2021" name="PeerJ">
        <title>Extensive microbial diversity within the chicken gut microbiome revealed by metagenomics and culture.</title>
        <authorList>
            <person name="Gilroy R."/>
            <person name="Ravi A."/>
            <person name="Getino M."/>
            <person name="Pursley I."/>
            <person name="Horton D.L."/>
            <person name="Alikhan N.F."/>
            <person name="Baker D."/>
            <person name="Gharbi K."/>
            <person name="Hall N."/>
            <person name="Watson M."/>
            <person name="Adriaenssens E.M."/>
            <person name="Foster-Nyarko E."/>
            <person name="Jarju S."/>
            <person name="Secka A."/>
            <person name="Antonio M."/>
            <person name="Oren A."/>
            <person name="Chaudhuri R.R."/>
            <person name="La Ragione R."/>
            <person name="Hildebrand F."/>
            <person name="Pallen M.J."/>
        </authorList>
    </citation>
    <scope>NUCLEOTIDE SEQUENCE</scope>
    <source>
        <strain evidence="9">13361</strain>
    </source>
</reference>
<evidence type="ECO:0000256" key="4">
    <source>
        <dbReference type="ARBA" id="ARBA00022989"/>
    </source>
</evidence>
<keyword evidence="2" id="KW-1003">Cell membrane</keyword>
<evidence type="ECO:0000313" key="10">
    <source>
        <dbReference type="Proteomes" id="UP000886796"/>
    </source>
</evidence>
<dbReference type="InterPro" id="IPR003838">
    <property type="entry name" value="ABC3_permease_C"/>
</dbReference>
<dbReference type="AlphaFoldDB" id="A0A9D0Z3S0"/>
<name>A0A9D0Z3S0_9FIRM</name>
<keyword evidence="3 7" id="KW-0812">Transmembrane</keyword>
<feature type="non-terminal residue" evidence="9">
    <location>
        <position position="695"/>
    </location>
</feature>
<evidence type="ECO:0000259" key="8">
    <source>
        <dbReference type="Pfam" id="PF02687"/>
    </source>
</evidence>
<dbReference type="Proteomes" id="UP000886796">
    <property type="component" value="Unassembled WGS sequence"/>
</dbReference>
<evidence type="ECO:0000313" key="9">
    <source>
        <dbReference type="EMBL" id="HIQ67348.1"/>
    </source>
</evidence>
<feature type="transmembrane region" description="Helical" evidence="7">
    <location>
        <begin position="20"/>
        <end position="40"/>
    </location>
</feature>
<feature type="transmembrane region" description="Helical" evidence="7">
    <location>
        <begin position="374"/>
        <end position="394"/>
    </location>
</feature>
<dbReference type="PROSITE" id="PS51257">
    <property type="entry name" value="PROKAR_LIPOPROTEIN"/>
    <property type="match status" value="1"/>
</dbReference>
<dbReference type="PANTHER" id="PTHR30572">
    <property type="entry name" value="MEMBRANE COMPONENT OF TRANSPORTER-RELATED"/>
    <property type="match status" value="1"/>
</dbReference>
<evidence type="ECO:0000256" key="5">
    <source>
        <dbReference type="ARBA" id="ARBA00023136"/>
    </source>
</evidence>
<protein>
    <submittedName>
        <fullName evidence="9">ABC transporter permease</fullName>
    </submittedName>
</protein>
<dbReference type="GO" id="GO:0005886">
    <property type="term" value="C:plasma membrane"/>
    <property type="evidence" value="ECO:0007669"/>
    <property type="project" value="UniProtKB-SubCell"/>
</dbReference>
<sequence length="695" mass="78457">MNIFAKVTMQTLKKNRVRTIVTIIGIILSCAMITAVAALAQSFSGYMLDVGIYEKGNWHGAAYSVSWSQYENIQKDEEVSFATYGQLMGYAKVESENPDKPYLYVIGGEKETFFENMPVHLVTGRLPQTPQEILIPEHLYTNGGVSYQVGQPLTLELGDRMVGQDTLNQFNPYIDDEETGEQEELVIRQTRTFQIVGVYSRPDFEEYTAPGYTALTVADLEENAGDNYDVYFRMKNPAQVYEYLKSMDCGSGTNTSVLLYSGVSKYDSFNTMLMSLVTVLVGLIMFGSVSLIYNAFAISVSERTRQFGLLSSVGATKRQLGRMVLLEALFVSVVGIPLGVLAGLGGIGITLRFVSGLMMRYSLIPVPLRLRISPYVVGAAVLLSLITVLLSAWIPSVRAKRVTAIEAIRQSQDVRGKSRPVKTGWLQYRLFGLPGVLGKKYYKNSKRKYRATIVSLFMSIVLFVSVCSYTGYLLEMATTYQGDSKVDLTFSYKEDRYTHQEIQEWIENTPSVTQLAMVQSYGLTTWIPREEIPEDTMAYLDQVKDIQGDLVDLSGVVWFVDDATFRQLLQENGLEESVFFDARNPVGVCVSTTRLFDDSQGKYVRWDFLKKDETEINGDFPIYMEGYELAETELEQVDGEWQEWYIYKNPQDSQDVKKILRDEAYEKIPLKIGATIQELPFYISNSVFGSQIIYP</sequence>
<dbReference type="EMBL" id="DVFK01000033">
    <property type="protein sequence ID" value="HIQ67348.1"/>
    <property type="molecule type" value="Genomic_DNA"/>
</dbReference>
<dbReference type="InterPro" id="IPR050250">
    <property type="entry name" value="Macrolide_Exporter_MacB"/>
</dbReference>
<feature type="domain" description="ABC3 transporter permease C-terminal" evidence="8">
    <location>
        <begin position="279"/>
        <end position="401"/>
    </location>
</feature>
<evidence type="ECO:0000256" key="7">
    <source>
        <dbReference type="SAM" id="Phobius"/>
    </source>
</evidence>
<comment type="similarity">
    <text evidence="6">Belongs to the ABC-4 integral membrane protein family.</text>
</comment>
<accession>A0A9D0Z3S0</accession>
<evidence type="ECO:0000256" key="2">
    <source>
        <dbReference type="ARBA" id="ARBA00022475"/>
    </source>
</evidence>
<comment type="subcellular location">
    <subcellularLocation>
        <location evidence="1">Cell membrane</location>
        <topology evidence="1">Multi-pass membrane protein</topology>
    </subcellularLocation>
</comment>
<feature type="transmembrane region" description="Helical" evidence="7">
    <location>
        <begin position="449"/>
        <end position="474"/>
    </location>
</feature>
<keyword evidence="4 7" id="KW-1133">Transmembrane helix</keyword>
<organism evidence="9 10">
    <name type="scientific">Candidatus Faecousia excrementigallinarum</name>
    <dbReference type="NCBI Taxonomy" id="2840806"/>
    <lineage>
        <taxon>Bacteria</taxon>
        <taxon>Bacillati</taxon>
        <taxon>Bacillota</taxon>
        <taxon>Clostridia</taxon>
        <taxon>Eubacteriales</taxon>
        <taxon>Oscillospiraceae</taxon>
        <taxon>Faecousia</taxon>
    </lineage>
</organism>
<feature type="transmembrane region" description="Helical" evidence="7">
    <location>
        <begin position="328"/>
        <end position="354"/>
    </location>
</feature>
<evidence type="ECO:0000256" key="1">
    <source>
        <dbReference type="ARBA" id="ARBA00004651"/>
    </source>
</evidence>
<dbReference type="PANTHER" id="PTHR30572:SF4">
    <property type="entry name" value="ABC TRANSPORTER PERMEASE YTRF"/>
    <property type="match status" value="1"/>
</dbReference>